<organism evidence="1 2">
    <name type="scientific">Heyndrickxia coagulans</name>
    <name type="common">Weizmannia coagulans</name>
    <dbReference type="NCBI Taxonomy" id="1398"/>
    <lineage>
        <taxon>Bacteria</taxon>
        <taxon>Bacillati</taxon>
        <taxon>Bacillota</taxon>
        <taxon>Bacilli</taxon>
        <taxon>Bacillales</taxon>
        <taxon>Bacillaceae</taxon>
        <taxon>Heyndrickxia</taxon>
    </lineage>
</organism>
<gene>
    <name evidence="1" type="ORF">B4099_0121</name>
</gene>
<dbReference type="AlphaFoldDB" id="A0A150JTI8"/>
<dbReference type="Proteomes" id="UP000075304">
    <property type="component" value="Unassembled WGS sequence"/>
</dbReference>
<comment type="caution">
    <text evidence="1">The sequence shown here is derived from an EMBL/GenBank/DDBJ whole genome shotgun (WGS) entry which is preliminary data.</text>
</comment>
<evidence type="ECO:0000313" key="2">
    <source>
        <dbReference type="Proteomes" id="UP000075304"/>
    </source>
</evidence>
<reference evidence="1 2" key="1">
    <citation type="submission" date="2016-01" db="EMBL/GenBank/DDBJ databases">
        <title>Genome Sequences of Twelve Sporeforming Bacillus Species Isolated from Foods.</title>
        <authorList>
            <person name="Berendsen E.M."/>
            <person name="Wells-Bennik M.H."/>
            <person name="Krawcyk A.O."/>
            <person name="De Jong A."/>
            <person name="Holsappel S."/>
            <person name="Eijlander R.T."/>
            <person name="Kuipers O.P."/>
        </authorList>
    </citation>
    <scope>NUCLEOTIDE SEQUENCE [LARGE SCALE GENOMIC DNA]</scope>
    <source>
        <strain evidence="1 2">B4099</strain>
    </source>
</reference>
<sequence length="52" mass="6153">MVNFFKRKTTWFCVAALIMIFADWIYVNAYKTSSDIETQMSQLVNDKDKARI</sequence>
<evidence type="ECO:0000313" key="1">
    <source>
        <dbReference type="EMBL" id="KYC60084.1"/>
    </source>
</evidence>
<accession>A0A150JTI8</accession>
<dbReference type="EMBL" id="LQYI01000176">
    <property type="protein sequence ID" value="KYC60084.1"/>
    <property type="molecule type" value="Genomic_DNA"/>
</dbReference>
<proteinExistence type="predicted"/>
<dbReference type="PATRIC" id="fig|1398.25.peg.1733"/>
<protein>
    <submittedName>
        <fullName evidence="1">Uncharacterized protein</fullName>
    </submittedName>
</protein>
<name>A0A150JTI8_HEYCO</name>